<feature type="transmembrane region" description="Helical" evidence="1">
    <location>
        <begin position="9"/>
        <end position="26"/>
    </location>
</feature>
<keyword evidence="1" id="KW-0812">Transmembrane</keyword>
<feature type="transmembrane region" description="Helical" evidence="1">
    <location>
        <begin position="62"/>
        <end position="83"/>
    </location>
</feature>
<dbReference type="EnsemblBacteria" id="BAC09436">
    <property type="protein sequence ID" value="BAC09436"/>
    <property type="gene ID" value="BAC09436"/>
</dbReference>
<proteinExistence type="predicted"/>
<feature type="transmembrane region" description="Helical" evidence="1">
    <location>
        <begin position="333"/>
        <end position="354"/>
    </location>
</feature>
<evidence type="ECO:0000256" key="1">
    <source>
        <dbReference type="SAM" id="Phobius"/>
    </source>
</evidence>
<dbReference type="Proteomes" id="UP000000440">
    <property type="component" value="Chromosome"/>
</dbReference>
<organism evidence="2 3">
    <name type="scientific">Thermosynechococcus vestitus (strain NIES-2133 / IAM M-273 / BP-1)</name>
    <dbReference type="NCBI Taxonomy" id="197221"/>
    <lineage>
        <taxon>Bacteria</taxon>
        <taxon>Bacillati</taxon>
        <taxon>Cyanobacteriota</taxon>
        <taxon>Cyanophyceae</taxon>
        <taxon>Acaryochloridales</taxon>
        <taxon>Thermosynechococcaceae</taxon>
        <taxon>Thermosynechococcus</taxon>
    </lineage>
</organism>
<keyword evidence="3" id="KW-1185">Reference proteome</keyword>
<reference evidence="2 3" key="1">
    <citation type="journal article" date="2002" name="DNA Res.">
        <title>Complete genome structure of the thermophilic cyanobacterium Thermosynechococcus elongatus BP-1.</title>
        <authorList>
            <person name="Nakamura Y."/>
            <person name="Kaneko T."/>
            <person name="Sato S."/>
            <person name="Ikeuchi M."/>
            <person name="Katoh H."/>
            <person name="Sasamoto S."/>
            <person name="Watanabe A."/>
            <person name="Iriguchi M."/>
            <person name="Kawashima K."/>
            <person name="Kimura T."/>
            <person name="Kishida Y."/>
            <person name="Kiyokawa C."/>
            <person name="Kohara M."/>
            <person name="Matsumoto M."/>
            <person name="Matsuno A."/>
            <person name="Nakazaki N."/>
            <person name="Shimpo S."/>
            <person name="Sugimoto M."/>
            <person name="Takeuchi C."/>
            <person name="Yamada M."/>
            <person name="Tabata S."/>
        </authorList>
    </citation>
    <scope>NUCLEOTIDE SEQUENCE [LARGE SCALE GENOMIC DNA]</scope>
    <source>
        <strain evidence="3">IAM M-273 / NIES-2133 / BP-1</strain>
    </source>
</reference>
<feature type="transmembrane region" description="Helical" evidence="1">
    <location>
        <begin position="224"/>
        <end position="248"/>
    </location>
</feature>
<accession>Q8DHR1</accession>
<dbReference type="eggNOG" id="ENOG50331ZE">
    <property type="taxonomic scope" value="Bacteria"/>
</dbReference>
<evidence type="ECO:0000313" key="2">
    <source>
        <dbReference type="EMBL" id="BAC09436.1"/>
    </source>
</evidence>
<feature type="transmembrane region" description="Helical" evidence="1">
    <location>
        <begin position="32"/>
        <end position="50"/>
    </location>
</feature>
<dbReference type="EMBL" id="BA000039">
    <property type="protein sequence ID" value="BAC09436.1"/>
    <property type="molecule type" value="Genomic_DNA"/>
</dbReference>
<dbReference type="STRING" id="197221.gene:10748490"/>
<feature type="transmembrane region" description="Helical" evidence="1">
    <location>
        <begin position="298"/>
        <end position="321"/>
    </location>
</feature>
<protein>
    <submittedName>
        <fullName evidence="2">Tll1884 protein</fullName>
    </submittedName>
</protein>
<keyword evidence="1" id="KW-1133">Transmembrane helix</keyword>
<keyword evidence="1" id="KW-0472">Membrane</keyword>
<feature type="transmembrane region" description="Helical" evidence="1">
    <location>
        <begin position="366"/>
        <end position="385"/>
    </location>
</feature>
<feature type="transmembrane region" description="Helical" evidence="1">
    <location>
        <begin position="149"/>
        <end position="179"/>
    </location>
</feature>
<feature type="transmembrane region" description="Helical" evidence="1">
    <location>
        <begin position="255"/>
        <end position="278"/>
    </location>
</feature>
<dbReference type="KEGG" id="tel:tll1884"/>
<feature type="transmembrane region" description="Helical" evidence="1">
    <location>
        <begin position="191"/>
        <end position="212"/>
    </location>
</feature>
<name>Q8DHR1_THEVB</name>
<evidence type="ECO:0000313" key="3">
    <source>
        <dbReference type="Proteomes" id="UP000000440"/>
    </source>
</evidence>
<dbReference type="AlphaFoldDB" id="Q8DHR1"/>
<gene>
    <name evidence="2" type="ordered locus">tll1884</name>
</gene>
<sequence>MIGNYSKLVYRFGFILLFSLPSMALIQKFFSLMGILIYMLIVTLVVRLLLKFRAKIFSFVSKFYLTILAFIIIFGIACFAFVYPLETSGVLGRGSDRDEALNIAFWEFVQGRYPYFAVTHLGGKITPLPGSILLASPFILLGNSAYQNLFWLAIFLLLTSVYLKSHISAILMLMFLAVLSPAFQYEYISGGDLIANSIYILTAIFLQTKALSSNSFIAKFSTSIFTGITLASRSNFLTLLPLLFVLFWRSSGKRVALTYLSLSVLTLISIVMPFYLVLPNEFPPFFAGNKLSEINTSIPFASTGIILLTLLASVLLSLHLFKVSKSHLLPSCILYCAIVQAFPMVCGILLMSILKSQLDFSLLLHRYGLMFLFFDLWGLWPLLLVNSSSKSTLSL</sequence>